<accession>A0A6S6TJH3</accession>
<dbReference type="Gene3D" id="3.30.565.10">
    <property type="entry name" value="Histidine kinase-like ATPase, C-terminal domain"/>
    <property type="match status" value="1"/>
</dbReference>
<proteinExistence type="predicted"/>
<dbReference type="Pfam" id="PF13589">
    <property type="entry name" value="HATPase_c_3"/>
    <property type="match status" value="1"/>
</dbReference>
<protein>
    <recommendedName>
        <fullName evidence="2">ATP-binding protein</fullName>
    </recommendedName>
</protein>
<reference evidence="1" key="1">
    <citation type="submission" date="2020-01" db="EMBL/GenBank/DDBJ databases">
        <authorList>
            <person name="Meier V. D."/>
            <person name="Meier V D."/>
        </authorList>
    </citation>
    <scope>NUCLEOTIDE SEQUENCE</scope>
    <source>
        <strain evidence="1">HLG_WM_MAG_05</strain>
    </source>
</reference>
<evidence type="ECO:0008006" key="2">
    <source>
        <dbReference type="Google" id="ProtNLM"/>
    </source>
</evidence>
<evidence type="ECO:0000313" key="1">
    <source>
        <dbReference type="EMBL" id="CAA6818327.1"/>
    </source>
</evidence>
<dbReference type="AlphaFoldDB" id="A0A6S6TJH3"/>
<gene>
    <name evidence="1" type="ORF">HELGO_WM17464</name>
</gene>
<dbReference type="SUPFAM" id="SSF55874">
    <property type="entry name" value="ATPase domain of HSP90 chaperone/DNA topoisomerase II/histidine kinase"/>
    <property type="match status" value="1"/>
</dbReference>
<dbReference type="InterPro" id="IPR036890">
    <property type="entry name" value="HATPase_C_sf"/>
</dbReference>
<dbReference type="EMBL" id="CACVAU010000053">
    <property type="protein sequence ID" value="CAA6818327.1"/>
    <property type="molecule type" value="Genomic_DNA"/>
</dbReference>
<organism evidence="1">
    <name type="scientific">uncultured Sulfurovum sp</name>
    <dbReference type="NCBI Taxonomy" id="269237"/>
    <lineage>
        <taxon>Bacteria</taxon>
        <taxon>Pseudomonadati</taxon>
        <taxon>Campylobacterota</taxon>
        <taxon>Epsilonproteobacteria</taxon>
        <taxon>Campylobacterales</taxon>
        <taxon>Sulfurovaceae</taxon>
        <taxon>Sulfurovum</taxon>
        <taxon>environmental samples</taxon>
    </lineage>
</organism>
<name>A0A6S6TJH3_9BACT</name>
<sequence length="486" mass="56302">MTSVQLLPKASSLIESLRDIGYSFESAVADIIDNAITANAKNIYIYFDFNNKKLSLAILDDGIGMREEELIEAMRPGTKNPLDSRDANDLGRFGLGLKTASFSQCRKLTVVSSQNNQKVATVWDLDYVAKEEDWSLQILENDEISVLYKVDELKTNGTLILWEETDRIVDNSVSDANEDVVYEKIENLQKHLELVFHRYLKGKDKINIFINGEQLKAFDPFFSHHRATQELTEETITVNDEKIKITPYILPHYSKVSAQDYEYYAGSGGYLKNQGFYVYRNKRLLISGTWFRLISQSEMYKLARIQIDLPNSLDDLWKIDVKKSKASPPLIIRQRLKKIIEKIIGSSTRVYKGRSRRASDNSIAFWERTSARGEITYSINKEHPIIESFSKKLNKEEEYEFEKILKLISNFFPKDTLYADIGNNNPQSINKLDIPNIELEEMAKYKVLKEREFMTDNEFINYFKSTEPFSVYKNSWEEFLNNKGSL</sequence>